<evidence type="ECO:0000256" key="2">
    <source>
        <dbReference type="ARBA" id="ARBA00023054"/>
    </source>
</evidence>
<dbReference type="EMBL" id="EAAA01001764">
    <property type="status" value="NOT_ANNOTATED_CDS"/>
    <property type="molecule type" value="Genomic_DNA"/>
</dbReference>
<reference evidence="7" key="4">
    <citation type="submission" date="2025-09" db="UniProtKB">
        <authorList>
            <consortium name="Ensembl"/>
        </authorList>
    </citation>
    <scope>IDENTIFICATION</scope>
</reference>
<dbReference type="Gene3D" id="1.10.287.160">
    <property type="entry name" value="HR1 repeat"/>
    <property type="match status" value="1"/>
</dbReference>
<dbReference type="CDD" id="cd09244">
    <property type="entry name" value="BRO1_Rhophilin"/>
    <property type="match status" value="1"/>
</dbReference>
<dbReference type="FunFam" id="1.20.5.340:FF:000001">
    <property type="entry name" value="Tropomyosin alpha-1 chain isoform 2"/>
    <property type="match status" value="1"/>
</dbReference>
<dbReference type="PRINTS" id="PR00194">
    <property type="entry name" value="TROPOMYOSIN"/>
</dbReference>
<proteinExistence type="inferred from homology"/>
<dbReference type="Pfam" id="PF03097">
    <property type="entry name" value="BRO1"/>
    <property type="match status" value="1"/>
</dbReference>
<evidence type="ECO:0000256" key="4">
    <source>
        <dbReference type="SAM" id="MobiDB-lite"/>
    </source>
</evidence>
<dbReference type="InterPro" id="IPR000533">
    <property type="entry name" value="Tropomyosin"/>
</dbReference>
<reference evidence="7" key="3">
    <citation type="submission" date="2025-08" db="UniProtKB">
        <authorList>
            <consortium name="Ensembl"/>
        </authorList>
    </citation>
    <scope>IDENTIFICATION</scope>
</reference>
<feature type="domain" description="REM-1" evidence="6">
    <location>
        <begin position="218"/>
        <end position="292"/>
    </location>
</feature>
<dbReference type="AlphaFoldDB" id="F7AV11"/>
<dbReference type="GO" id="GO:0051497">
    <property type="term" value="P:negative regulation of stress fiber assembly"/>
    <property type="evidence" value="ECO:0000318"/>
    <property type="project" value="GO_Central"/>
</dbReference>
<name>F7AV11_CIOIN</name>
<dbReference type="FunFam" id="1.20.5.170:FF:000001">
    <property type="entry name" value="Tropomyosin alpha-1 chain isoform 1"/>
    <property type="match status" value="1"/>
</dbReference>
<sequence length="785" mass="88499">MLKLDKENALDRAEQAEIDRKSAESKAKELEEQLLGLGKRVKATEDELESAQEKLRLANEDLEKAEKKAADAEEEVSALNRRICLVEEELDQAQERLTISLQKLEEAEKAADESERGRKVIENRALKDEEKLEAQEVSLNEAKSVAEDADKKYEEVARKLVNVESDLERGEERAELAEGKATELEEELKTAANSLKSLEAAAEKLERSIDDLEGKGCNPVMATQRSKMQSQRTGINQRLNKQMRLRAGAENLFNATNNPKVKETVALELSFVNSNLQLIKEELSELNSTVDPYQSTSGKTVSIPLIPLGLKDTKELVFAQTFEDYISEHYSEDPSSFAEEIADFTDLRNSVRTPSRNQDGAVLLLEYYNQLYFIENRFFPPYKPQGVFFHWYDSITGLPSVQRSVSLEKASVLFNLGALYSQIGTRADRTRRRGIEVAVSAFQQAAGSFNYLRLNFSNAPTPDLSHSTLSALTWLMLAQGQECVLEMKVFGGFEIQLGKCASIAQEAIKVSDKYSLAFKSMNSDVTKEVIPYSWINMTEVKSHHYRALAHYYAALGLLDQHITVAAEQLEITNLLSSLYMNCDDDDVPKPDDVARRKEDRRRLGKSHLKQSVFYHERALQTHSLCKIPRAVDILKEYLQHAHTRSVNKLEEVDSDEDFFDIVEAPDIQGHSHEDTTCIPPAFGEVPSVDIFRRLGPLSIFSVHHRLGAHRTIVLKNDEHVCSFTLQGDAPVSLTSLDQKAKQLGLRNEDILISINWQDVRWCGHNEVADVIEKAKGKPLTLKLVS</sequence>
<dbReference type="Gene3D" id="1.20.5.340">
    <property type="match status" value="1"/>
</dbReference>
<dbReference type="InParanoid" id="F7AV11"/>
<dbReference type="InterPro" id="IPR038499">
    <property type="entry name" value="BRO1_sf"/>
</dbReference>
<evidence type="ECO:0000259" key="6">
    <source>
        <dbReference type="PROSITE" id="PS51860"/>
    </source>
</evidence>
<dbReference type="SMART" id="SM00742">
    <property type="entry name" value="Hr1"/>
    <property type="match status" value="1"/>
</dbReference>
<feature type="domain" description="BRO1" evidence="5">
    <location>
        <begin position="304"/>
        <end position="697"/>
    </location>
</feature>
<keyword evidence="2 3" id="KW-0175">Coiled coil</keyword>
<keyword evidence="8" id="KW-1185">Reference proteome</keyword>
<dbReference type="PANTHER" id="PTHR23031">
    <property type="entry name" value="RHOPHILIN"/>
    <property type="match status" value="1"/>
</dbReference>
<organism evidence="7 8">
    <name type="scientific">Ciona intestinalis</name>
    <name type="common">Transparent sea squirt</name>
    <name type="synonym">Ascidia intestinalis</name>
    <dbReference type="NCBI Taxonomy" id="7719"/>
    <lineage>
        <taxon>Eukaryota</taxon>
        <taxon>Metazoa</taxon>
        <taxon>Chordata</taxon>
        <taxon>Tunicata</taxon>
        <taxon>Ascidiacea</taxon>
        <taxon>Phlebobranchia</taxon>
        <taxon>Cionidae</taxon>
        <taxon>Ciona</taxon>
    </lineage>
</organism>
<dbReference type="Ensembl" id="ENSCINT00000009066.3">
    <property type="protein sequence ID" value="ENSCINP00000009066.3"/>
    <property type="gene ID" value="ENSCING00000004372.3"/>
</dbReference>
<dbReference type="InterPro" id="IPR004328">
    <property type="entry name" value="BRO1_dom"/>
</dbReference>
<evidence type="ECO:0000259" key="5">
    <source>
        <dbReference type="PROSITE" id="PS51180"/>
    </source>
</evidence>
<protein>
    <recommendedName>
        <fullName evidence="9">BRO1 domain-containing protein</fullName>
    </recommendedName>
</protein>
<reference evidence="7" key="2">
    <citation type="journal article" date="2008" name="Genome Biol.">
        <title>Improved genome assembly and evidence-based global gene model set for the chordate Ciona intestinalis: new insight into intron and operon populations.</title>
        <authorList>
            <person name="Satou Y."/>
            <person name="Mineta K."/>
            <person name="Ogasawara M."/>
            <person name="Sasakura Y."/>
            <person name="Shoguchi E."/>
            <person name="Ueno K."/>
            <person name="Yamada L."/>
            <person name="Matsumoto J."/>
            <person name="Wasserscheid J."/>
            <person name="Dewar K."/>
            <person name="Wiley G.B."/>
            <person name="Macmil S.L."/>
            <person name="Roe B.A."/>
            <person name="Zeller R.W."/>
            <person name="Hastings K.E."/>
            <person name="Lemaire P."/>
            <person name="Lindquist E."/>
            <person name="Endo T."/>
            <person name="Hotta K."/>
            <person name="Inaba K."/>
        </authorList>
    </citation>
    <scope>NUCLEOTIDE SEQUENCE [LARGE SCALE GENOMIC DNA]</scope>
    <source>
        <strain evidence="7">wild type</strain>
    </source>
</reference>
<dbReference type="InterPro" id="IPR036274">
    <property type="entry name" value="HR1_rpt_sf"/>
</dbReference>
<dbReference type="STRING" id="7719.ENSCINP00000009066"/>
<dbReference type="HOGENOM" id="CLU_357386_0_0_1"/>
<dbReference type="InterPro" id="IPR036034">
    <property type="entry name" value="PDZ_sf"/>
</dbReference>
<dbReference type="InterPro" id="IPR011072">
    <property type="entry name" value="HR1_rho-bd"/>
</dbReference>
<dbReference type="Gene3D" id="2.30.42.10">
    <property type="match status" value="1"/>
</dbReference>
<evidence type="ECO:0000256" key="3">
    <source>
        <dbReference type="PROSITE-ProRule" id="PRU01207"/>
    </source>
</evidence>
<evidence type="ECO:0000256" key="1">
    <source>
        <dbReference type="ARBA" id="ARBA00009036"/>
    </source>
</evidence>
<dbReference type="PROSITE" id="PS51860">
    <property type="entry name" value="REM_1"/>
    <property type="match status" value="1"/>
</dbReference>
<dbReference type="InterPro" id="IPR047138">
    <property type="entry name" value="RHPN1_2"/>
</dbReference>
<dbReference type="Gene3D" id="1.20.5.170">
    <property type="match status" value="1"/>
</dbReference>
<evidence type="ECO:0000313" key="8">
    <source>
        <dbReference type="Proteomes" id="UP000008144"/>
    </source>
</evidence>
<dbReference type="CDD" id="cd11633">
    <property type="entry name" value="HR1_Rhophilin-1"/>
    <property type="match status" value="1"/>
</dbReference>
<dbReference type="SUPFAM" id="SSF57997">
    <property type="entry name" value="Tropomyosin"/>
    <property type="match status" value="1"/>
</dbReference>
<dbReference type="SUPFAM" id="SSF50156">
    <property type="entry name" value="PDZ domain-like"/>
    <property type="match status" value="1"/>
</dbReference>
<feature type="region of interest" description="Disordered" evidence="4">
    <location>
        <begin position="1"/>
        <end position="25"/>
    </location>
</feature>
<evidence type="ECO:0008006" key="9">
    <source>
        <dbReference type="Google" id="ProtNLM"/>
    </source>
</evidence>
<dbReference type="SMART" id="SM01041">
    <property type="entry name" value="BRO1"/>
    <property type="match status" value="1"/>
</dbReference>
<reference evidence="8" key="1">
    <citation type="journal article" date="2002" name="Science">
        <title>The draft genome of Ciona intestinalis: insights into chordate and vertebrate origins.</title>
        <authorList>
            <person name="Dehal P."/>
            <person name="Satou Y."/>
            <person name="Campbell R.K."/>
            <person name="Chapman J."/>
            <person name="Degnan B."/>
            <person name="De Tomaso A."/>
            <person name="Davidson B."/>
            <person name="Di Gregorio A."/>
            <person name="Gelpke M."/>
            <person name="Goodstein D.M."/>
            <person name="Harafuji N."/>
            <person name="Hastings K.E."/>
            <person name="Ho I."/>
            <person name="Hotta K."/>
            <person name="Huang W."/>
            <person name="Kawashima T."/>
            <person name="Lemaire P."/>
            <person name="Martinez D."/>
            <person name="Meinertzhagen I.A."/>
            <person name="Necula S."/>
            <person name="Nonaka M."/>
            <person name="Putnam N."/>
            <person name="Rash S."/>
            <person name="Saiga H."/>
            <person name="Satake M."/>
            <person name="Terry A."/>
            <person name="Yamada L."/>
            <person name="Wang H.G."/>
            <person name="Awazu S."/>
            <person name="Azumi K."/>
            <person name="Boore J."/>
            <person name="Branno M."/>
            <person name="Chin-Bow S."/>
            <person name="DeSantis R."/>
            <person name="Doyle S."/>
            <person name="Francino P."/>
            <person name="Keys D.N."/>
            <person name="Haga S."/>
            <person name="Hayashi H."/>
            <person name="Hino K."/>
            <person name="Imai K.S."/>
            <person name="Inaba K."/>
            <person name="Kano S."/>
            <person name="Kobayashi K."/>
            <person name="Kobayashi M."/>
            <person name="Lee B.I."/>
            <person name="Makabe K.W."/>
            <person name="Manohar C."/>
            <person name="Matassi G."/>
            <person name="Medina M."/>
            <person name="Mochizuki Y."/>
            <person name="Mount S."/>
            <person name="Morishita T."/>
            <person name="Miura S."/>
            <person name="Nakayama A."/>
            <person name="Nishizaka S."/>
            <person name="Nomoto H."/>
            <person name="Ohta F."/>
            <person name="Oishi K."/>
            <person name="Rigoutsos I."/>
            <person name="Sano M."/>
            <person name="Sasaki A."/>
            <person name="Sasakura Y."/>
            <person name="Shoguchi E."/>
            <person name="Shin-i T."/>
            <person name="Spagnuolo A."/>
            <person name="Stainier D."/>
            <person name="Suzuki M.M."/>
            <person name="Tassy O."/>
            <person name="Takatori N."/>
            <person name="Tokuoka M."/>
            <person name="Yagi K."/>
            <person name="Yoshizaki F."/>
            <person name="Wada S."/>
            <person name="Zhang C."/>
            <person name="Hyatt P.D."/>
            <person name="Larimer F."/>
            <person name="Detter C."/>
            <person name="Doggett N."/>
            <person name="Glavina T."/>
            <person name="Hawkins T."/>
            <person name="Richardson P."/>
            <person name="Lucas S."/>
            <person name="Kohara Y."/>
            <person name="Levine M."/>
            <person name="Satoh N."/>
            <person name="Rokhsar D.S."/>
        </authorList>
    </citation>
    <scope>NUCLEOTIDE SEQUENCE [LARGE SCALE GENOMIC DNA]</scope>
</reference>
<dbReference type="OMA" id="QECVLEM"/>
<comment type="similarity">
    <text evidence="1">Belongs to the tropomyosin family.</text>
</comment>
<dbReference type="PANTHER" id="PTHR23031:SF15">
    <property type="entry name" value="LD12055P"/>
    <property type="match status" value="1"/>
</dbReference>
<dbReference type="SUPFAM" id="SSF46585">
    <property type="entry name" value="HR1 repeat"/>
    <property type="match status" value="1"/>
</dbReference>
<dbReference type="Pfam" id="PF02185">
    <property type="entry name" value="HR1"/>
    <property type="match status" value="1"/>
</dbReference>
<dbReference type="Proteomes" id="UP000008144">
    <property type="component" value="Chromosome 3"/>
</dbReference>
<dbReference type="Pfam" id="PF00261">
    <property type="entry name" value="Tropomyosin"/>
    <property type="match status" value="1"/>
</dbReference>
<accession>F7AV11</accession>
<dbReference type="GO" id="GO:0007165">
    <property type="term" value="P:signal transduction"/>
    <property type="evidence" value="ECO:0007669"/>
    <property type="project" value="InterPro"/>
</dbReference>
<dbReference type="Gene3D" id="1.25.40.280">
    <property type="entry name" value="alix/aip1 like domains"/>
    <property type="match status" value="1"/>
</dbReference>
<dbReference type="GeneTree" id="ENSGT00940000153837"/>
<evidence type="ECO:0000313" key="7">
    <source>
        <dbReference type="Ensembl" id="ENSCINP00000009066.3"/>
    </source>
</evidence>
<dbReference type="PROSITE" id="PS51180">
    <property type="entry name" value="BRO1"/>
    <property type="match status" value="1"/>
</dbReference>